<feature type="transmembrane region" description="Helical" evidence="1">
    <location>
        <begin position="216"/>
        <end position="237"/>
    </location>
</feature>
<dbReference type="Proteomes" id="UP000198953">
    <property type="component" value="Unassembled WGS sequence"/>
</dbReference>
<gene>
    <name evidence="2" type="ORF">SAMN05660976_00973</name>
</gene>
<sequence length="280" mass="29291">MCAAACNALSSVLQRRAARAASPDKDFSARLFLSLVRQPVWIAAIGVLIVAFLLQAAALGLAGLTLVQPILVIELPFTLFIVRLMFKVRLRAREWTAILSLTGGLALLLVATGAETGIESPDRAGWVAAALTTVLLVAALVAASRLGADGRRAALLGVASGLCFAFTAALMKDSVDVLSASPAAVLRTWQVYAMVAAGIAALYLLQNALHHGTLVVVQPSLTVTDPVASIGFGVALFGDTIRLGLWAVPELAGIALLFFGSLRLSQSPYVTYDGITRPSR</sequence>
<feature type="transmembrane region" description="Helical" evidence="1">
    <location>
        <begin position="243"/>
        <end position="262"/>
    </location>
</feature>
<accession>A0A1H7IYS9</accession>
<reference evidence="2 3" key="1">
    <citation type="submission" date="2016-10" db="EMBL/GenBank/DDBJ databases">
        <authorList>
            <person name="de Groot N.N."/>
        </authorList>
    </citation>
    <scope>NUCLEOTIDE SEQUENCE [LARGE SCALE GENOMIC DNA]</scope>
    <source>
        <strain evidence="2 3">DSM 43357</strain>
    </source>
</reference>
<dbReference type="STRING" id="46177.SAMN05660976_00973"/>
<keyword evidence="1" id="KW-0812">Transmembrane</keyword>
<dbReference type="AlphaFoldDB" id="A0A1H7IYS9"/>
<evidence type="ECO:0000313" key="3">
    <source>
        <dbReference type="Proteomes" id="UP000198953"/>
    </source>
</evidence>
<protein>
    <submittedName>
        <fullName evidence="2">Uncharacterized protein</fullName>
    </submittedName>
</protein>
<evidence type="ECO:0000256" key="1">
    <source>
        <dbReference type="SAM" id="Phobius"/>
    </source>
</evidence>
<dbReference type="EMBL" id="FOBF01000002">
    <property type="protein sequence ID" value="SEK67609.1"/>
    <property type="molecule type" value="Genomic_DNA"/>
</dbReference>
<feature type="transmembrane region" description="Helical" evidence="1">
    <location>
        <begin position="40"/>
        <end position="60"/>
    </location>
</feature>
<keyword evidence="1" id="KW-1133">Transmembrane helix</keyword>
<dbReference type="PANTHER" id="PTHR40761:SF1">
    <property type="entry name" value="CONSERVED INTEGRAL MEMBRANE ALANINE VALINE AND LEUCINE RICH PROTEIN-RELATED"/>
    <property type="match status" value="1"/>
</dbReference>
<name>A0A1H7IYS9_9ACTN</name>
<dbReference type="PANTHER" id="PTHR40761">
    <property type="entry name" value="CONSERVED INTEGRAL MEMBRANE ALANINE VALINE AND LEUCINE RICH PROTEIN-RELATED"/>
    <property type="match status" value="1"/>
</dbReference>
<proteinExistence type="predicted"/>
<feature type="transmembrane region" description="Helical" evidence="1">
    <location>
        <begin position="66"/>
        <end position="86"/>
    </location>
</feature>
<organism evidence="2 3">
    <name type="scientific">Nonomuraea pusilla</name>
    <dbReference type="NCBI Taxonomy" id="46177"/>
    <lineage>
        <taxon>Bacteria</taxon>
        <taxon>Bacillati</taxon>
        <taxon>Actinomycetota</taxon>
        <taxon>Actinomycetes</taxon>
        <taxon>Streptosporangiales</taxon>
        <taxon>Streptosporangiaceae</taxon>
        <taxon>Nonomuraea</taxon>
    </lineage>
</organism>
<feature type="transmembrane region" description="Helical" evidence="1">
    <location>
        <begin position="191"/>
        <end position="209"/>
    </location>
</feature>
<feature type="transmembrane region" description="Helical" evidence="1">
    <location>
        <begin position="153"/>
        <end position="171"/>
    </location>
</feature>
<keyword evidence="1" id="KW-0472">Membrane</keyword>
<feature type="transmembrane region" description="Helical" evidence="1">
    <location>
        <begin position="98"/>
        <end position="118"/>
    </location>
</feature>
<dbReference type="NCBIfam" id="NF038012">
    <property type="entry name" value="DMT_1"/>
    <property type="match status" value="1"/>
</dbReference>
<evidence type="ECO:0000313" key="2">
    <source>
        <dbReference type="EMBL" id="SEK67609.1"/>
    </source>
</evidence>
<keyword evidence="3" id="KW-1185">Reference proteome</keyword>
<feature type="transmembrane region" description="Helical" evidence="1">
    <location>
        <begin position="124"/>
        <end position="141"/>
    </location>
</feature>